<dbReference type="EMBL" id="JBHTKB010000001">
    <property type="protein sequence ID" value="MFD0913034.1"/>
    <property type="molecule type" value="Genomic_DNA"/>
</dbReference>
<dbReference type="PANTHER" id="PTHR28629">
    <property type="entry name" value="TRIOKINASE/FMN CYCLASE"/>
    <property type="match status" value="1"/>
</dbReference>
<dbReference type="Pfam" id="PF02734">
    <property type="entry name" value="Dak2"/>
    <property type="match status" value="1"/>
</dbReference>
<dbReference type="InterPro" id="IPR036117">
    <property type="entry name" value="DhaL_dom_sf"/>
</dbReference>
<accession>A0ABW3F8F9</accession>
<dbReference type="RefSeq" id="WP_379057181.1">
    <property type="nucleotide sequence ID" value="NZ_JBHTKB010000001.1"/>
</dbReference>
<evidence type="ECO:0000256" key="1">
    <source>
        <dbReference type="ARBA" id="ARBA00022679"/>
    </source>
</evidence>
<dbReference type="GO" id="GO:0047324">
    <property type="term" value="F:phosphoenolpyruvate-glycerone phosphotransferase activity"/>
    <property type="evidence" value="ECO:0007669"/>
    <property type="project" value="UniProtKB-EC"/>
</dbReference>
<evidence type="ECO:0000313" key="4">
    <source>
        <dbReference type="EMBL" id="MFD0913034.1"/>
    </source>
</evidence>
<comment type="caution">
    <text evidence="4">The sequence shown here is derived from an EMBL/GenBank/DDBJ whole genome shotgun (WGS) entry which is preliminary data.</text>
</comment>
<dbReference type="SMART" id="SM01120">
    <property type="entry name" value="Dak2"/>
    <property type="match status" value="1"/>
</dbReference>
<dbReference type="InterPro" id="IPR004007">
    <property type="entry name" value="DhaL_dom"/>
</dbReference>
<sequence>MNSDTINHMAAAIRAAILAHEADIESLDREIGDGDHYINMKRGCEAISNIAAELTPLPAADALNKIGMKLLSTIGGASGPLFASFFISMGKTLQTVATPASNDIALAFAAGVEAIMQRGKAQAGEKTMLDVLIPVAHTFKQLAEQGQTAAQIATALKPVASDGLESTRNLLATKGRAAGLGERAIGHLDAGAKSCQVMIHAVCDQVLAQSH</sequence>
<dbReference type="InterPro" id="IPR050861">
    <property type="entry name" value="Dihydroxyacetone_Kinase"/>
</dbReference>
<proteinExistence type="predicted"/>
<keyword evidence="2 4" id="KW-0418">Kinase</keyword>
<protein>
    <submittedName>
        <fullName evidence="4">Dihydroxyacetone kinase subunit DhaL</fullName>
        <ecNumber evidence="4">2.7.1.121</ecNumber>
    </submittedName>
</protein>
<dbReference type="InterPro" id="IPR012737">
    <property type="entry name" value="DhaK_L_YcgS"/>
</dbReference>
<dbReference type="PROSITE" id="PS51480">
    <property type="entry name" value="DHAL"/>
    <property type="match status" value="1"/>
</dbReference>
<dbReference type="Gene3D" id="1.25.40.340">
    <property type="match status" value="1"/>
</dbReference>
<dbReference type="NCBIfam" id="TIGR02365">
    <property type="entry name" value="dha_L_ycgS"/>
    <property type="match status" value="1"/>
</dbReference>
<evidence type="ECO:0000313" key="5">
    <source>
        <dbReference type="Proteomes" id="UP001597128"/>
    </source>
</evidence>
<gene>
    <name evidence="4" type="primary">dhaL</name>
    <name evidence="4" type="ORF">ACFQ1Z_05695</name>
</gene>
<dbReference type="PANTHER" id="PTHR28629:SF4">
    <property type="entry name" value="TRIOKINASE_FMN CYCLASE"/>
    <property type="match status" value="1"/>
</dbReference>
<reference evidence="5" key="1">
    <citation type="journal article" date="2019" name="Int. J. Syst. Evol. Microbiol.">
        <title>The Global Catalogue of Microorganisms (GCM) 10K type strain sequencing project: providing services to taxonomists for standard genome sequencing and annotation.</title>
        <authorList>
            <consortium name="The Broad Institute Genomics Platform"/>
            <consortium name="The Broad Institute Genome Sequencing Center for Infectious Disease"/>
            <person name="Wu L."/>
            <person name="Ma J."/>
        </authorList>
    </citation>
    <scope>NUCLEOTIDE SEQUENCE [LARGE SCALE GENOMIC DNA]</scope>
    <source>
        <strain evidence="5">CCUG 58412</strain>
    </source>
</reference>
<evidence type="ECO:0000256" key="2">
    <source>
        <dbReference type="ARBA" id="ARBA00022777"/>
    </source>
</evidence>
<organism evidence="4 5">
    <name type="scientific">Methylophilus luteus</name>
    <dbReference type="NCBI Taxonomy" id="640108"/>
    <lineage>
        <taxon>Bacteria</taxon>
        <taxon>Pseudomonadati</taxon>
        <taxon>Pseudomonadota</taxon>
        <taxon>Betaproteobacteria</taxon>
        <taxon>Nitrosomonadales</taxon>
        <taxon>Methylophilaceae</taxon>
        <taxon>Methylophilus</taxon>
    </lineage>
</organism>
<dbReference type="EC" id="2.7.1.121" evidence="4"/>
<keyword evidence="5" id="KW-1185">Reference proteome</keyword>
<keyword evidence="1 4" id="KW-0808">Transferase</keyword>
<evidence type="ECO:0000259" key="3">
    <source>
        <dbReference type="PROSITE" id="PS51480"/>
    </source>
</evidence>
<dbReference type="Proteomes" id="UP001597128">
    <property type="component" value="Unassembled WGS sequence"/>
</dbReference>
<dbReference type="SUPFAM" id="SSF101473">
    <property type="entry name" value="DhaL-like"/>
    <property type="match status" value="1"/>
</dbReference>
<name>A0ABW3F8F9_9PROT</name>
<feature type="domain" description="DhaL" evidence="3">
    <location>
        <begin position="4"/>
        <end position="204"/>
    </location>
</feature>